<accession>A0A142BQ19</accession>
<feature type="domain" description="CobQ/CobB/MinD/ParA nucleotide binding" evidence="1">
    <location>
        <begin position="3"/>
        <end position="155"/>
    </location>
</feature>
<reference evidence="2" key="1">
    <citation type="journal article" date="2016" name="Antimicrob. Agents Chemother.">
        <title>Genomic characterization of Enterobacter cloacae isolates from China that co-produce KPC-3 and NDM-1 carbapenemases.</title>
        <authorList>
            <person name="Du H."/>
            <person name="Chen L."/>
            <person name="Chavda K.D."/>
            <person name="Pandey R."/>
            <person name="Zhang H."/>
            <person name="Xie X."/>
            <person name="Tang Y.W."/>
            <person name="Kreiswirth B.N."/>
        </authorList>
    </citation>
    <scope>NUCLEOTIDE SEQUENCE</scope>
    <source>
        <strain evidence="2">SZECL1</strain>
        <plasmid evidence="2">pKPC3_SZ</plasmid>
    </source>
</reference>
<dbReference type="Gene3D" id="3.40.50.300">
    <property type="entry name" value="P-loop containing nucleotide triphosphate hydrolases"/>
    <property type="match status" value="1"/>
</dbReference>
<proteinExistence type="predicted"/>
<geneLocation type="plasmid" evidence="2">
    <name>pKPC3_SZ</name>
</geneLocation>
<dbReference type="PANTHER" id="PTHR13696:SF96">
    <property type="entry name" value="COBQ_COBB_MIND_PARA NUCLEOTIDE BINDING DOMAIN-CONTAINING PROTEIN"/>
    <property type="match status" value="1"/>
</dbReference>
<dbReference type="InterPro" id="IPR050678">
    <property type="entry name" value="DNA_Partitioning_ATPase"/>
</dbReference>
<evidence type="ECO:0000313" key="2">
    <source>
        <dbReference type="EMBL" id="AMP35177.1"/>
    </source>
</evidence>
<protein>
    <submittedName>
        <fullName evidence="2">Chromosome partitioning protein ParA</fullName>
    </submittedName>
</protein>
<dbReference type="PIRSF" id="PIRSF009320">
    <property type="entry name" value="Nuc_binding_HP_1000"/>
    <property type="match status" value="1"/>
</dbReference>
<keyword evidence="2" id="KW-0614">Plasmid</keyword>
<dbReference type="RefSeq" id="WP_058998955.1">
    <property type="nucleotide sequence ID" value="NZ_KU302800.1"/>
</dbReference>
<sequence length="211" mass="23167">MIIVIGGDKGGTGKTTLAASLAVCLAKQGKAVTLVKTDNNNSISDWYEERKQRNLPLFPLVECFGKVESEIKMLDKHSAIVIVDTAGYDSPEFRSVLQCADLLISPVRPSSPTEVNSLTKLNGIIRTAQQLNGKLKANILFYRCKPNNHKDRLELNEYLTADPDWTQPLQSFITHAAAFDNAMNEGKGVHEMKDAGKAKAQIELILQEIGA</sequence>
<dbReference type="SUPFAM" id="SSF52540">
    <property type="entry name" value="P-loop containing nucleoside triphosphate hydrolases"/>
    <property type="match status" value="1"/>
</dbReference>
<evidence type="ECO:0000259" key="1">
    <source>
        <dbReference type="Pfam" id="PF01656"/>
    </source>
</evidence>
<organism evidence="2">
    <name type="scientific">Enterobacter cloacae</name>
    <dbReference type="NCBI Taxonomy" id="550"/>
    <lineage>
        <taxon>Bacteria</taxon>
        <taxon>Pseudomonadati</taxon>
        <taxon>Pseudomonadota</taxon>
        <taxon>Gammaproteobacteria</taxon>
        <taxon>Enterobacterales</taxon>
        <taxon>Enterobacteriaceae</taxon>
        <taxon>Enterobacter</taxon>
        <taxon>Enterobacter cloacae complex</taxon>
    </lineage>
</organism>
<dbReference type="GeneID" id="39640198"/>
<dbReference type="AlphaFoldDB" id="A0A142BQ19"/>
<name>A0A142BQ19_ENTCL</name>
<dbReference type="EMBL" id="KU302800">
    <property type="protein sequence ID" value="AMP35177.1"/>
    <property type="molecule type" value="Genomic_DNA"/>
</dbReference>
<dbReference type="PANTHER" id="PTHR13696">
    <property type="entry name" value="P-LOOP CONTAINING NUCLEOSIDE TRIPHOSPHATE HYDROLASE"/>
    <property type="match status" value="1"/>
</dbReference>
<dbReference type="InterPro" id="IPR002586">
    <property type="entry name" value="CobQ/CobB/MinD/ParA_Nub-bd_dom"/>
</dbReference>
<dbReference type="InterPro" id="IPR027417">
    <property type="entry name" value="P-loop_NTPase"/>
</dbReference>
<dbReference type="Pfam" id="PF01656">
    <property type="entry name" value="CbiA"/>
    <property type="match status" value="1"/>
</dbReference>
<dbReference type="CDD" id="cd02042">
    <property type="entry name" value="ParAB_family"/>
    <property type="match status" value="1"/>
</dbReference>